<sequence length="39" mass="4375">MVFYSTKFACPDMSLHAHITDAAENTNLNNILLTLTYIS</sequence>
<accession>A0A0A9A8P2</accession>
<name>A0A0A9A8P2_ARUDO</name>
<protein>
    <submittedName>
        <fullName evidence="1">Uncharacterized protein</fullName>
    </submittedName>
</protein>
<dbReference type="EMBL" id="GBRH01250444">
    <property type="protein sequence ID" value="JAD47451.1"/>
    <property type="molecule type" value="Transcribed_RNA"/>
</dbReference>
<reference evidence="1" key="2">
    <citation type="journal article" date="2015" name="Data Brief">
        <title>Shoot transcriptome of the giant reed, Arundo donax.</title>
        <authorList>
            <person name="Barrero R.A."/>
            <person name="Guerrero F.D."/>
            <person name="Moolhuijzen P."/>
            <person name="Goolsby J.A."/>
            <person name="Tidwell J."/>
            <person name="Bellgard S.E."/>
            <person name="Bellgard M.I."/>
        </authorList>
    </citation>
    <scope>NUCLEOTIDE SEQUENCE</scope>
    <source>
        <tissue evidence="1">Shoot tissue taken approximately 20 cm above the soil surface</tissue>
    </source>
</reference>
<reference evidence="1" key="1">
    <citation type="submission" date="2014-09" db="EMBL/GenBank/DDBJ databases">
        <authorList>
            <person name="Magalhaes I.L.F."/>
            <person name="Oliveira U."/>
            <person name="Santos F.R."/>
            <person name="Vidigal T.H.D.A."/>
            <person name="Brescovit A.D."/>
            <person name="Santos A.J."/>
        </authorList>
    </citation>
    <scope>NUCLEOTIDE SEQUENCE</scope>
    <source>
        <tissue evidence="1">Shoot tissue taken approximately 20 cm above the soil surface</tissue>
    </source>
</reference>
<organism evidence="1">
    <name type="scientific">Arundo donax</name>
    <name type="common">Giant reed</name>
    <name type="synonym">Donax arundinaceus</name>
    <dbReference type="NCBI Taxonomy" id="35708"/>
    <lineage>
        <taxon>Eukaryota</taxon>
        <taxon>Viridiplantae</taxon>
        <taxon>Streptophyta</taxon>
        <taxon>Embryophyta</taxon>
        <taxon>Tracheophyta</taxon>
        <taxon>Spermatophyta</taxon>
        <taxon>Magnoliopsida</taxon>
        <taxon>Liliopsida</taxon>
        <taxon>Poales</taxon>
        <taxon>Poaceae</taxon>
        <taxon>PACMAD clade</taxon>
        <taxon>Arundinoideae</taxon>
        <taxon>Arundineae</taxon>
        <taxon>Arundo</taxon>
    </lineage>
</organism>
<dbReference type="AlphaFoldDB" id="A0A0A9A8P2"/>
<proteinExistence type="predicted"/>
<evidence type="ECO:0000313" key="1">
    <source>
        <dbReference type="EMBL" id="JAD47451.1"/>
    </source>
</evidence>